<evidence type="ECO:0000259" key="6">
    <source>
        <dbReference type="PROSITE" id="PS50011"/>
    </source>
</evidence>
<evidence type="ECO:0000256" key="5">
    <source>
        <dbReference type="PROSITE-ProRule" id="PRU10141"/>
    </source>
</evidence>
<dbReference type="SUPFAM" id="SSF56112">
    <property type="entry name" value="Protein kinase-like (PK-like)"/>
    <property type="match status" value="1"/>
</dbReference>
<dbReference type="Gene3D" id="1.10.510.10">
    <property type="entry name" value="Transferase(Phosphotransferase) domain 1"/>
    <property type="match status" value="1"/>
</dbReference>
<comment type="caution">
    <text evidence="7">The sequence shown here is derived from an EMBL/GenBank/DDBJ whole genome shotgun (WGS) entry which is preliminary data.</text>
</comment>
<dbReference type="Gene3D" id="3.30.200.20">
    <property type="entry name" value="Phosphorylase Kinase, domain 1"/>
    <property type="match status" value="1"/>
</dbReference>
<feature type="domain" description="Protein kinase" evidence="6">
    <location>
        <begin position="13"/>
        <end position="297"/>
    </location>
</feature>
<dbReference type="Proteomes" id="UP000440224">
    <property type="component" value="Unassembled WGS sequence"/>
</dbReference>
<reference evidence="7 8" key="1">
    <citation type="submission" date="2019-10" db="EMBL/GenBank/DDBJ databases">
        <title>A soil myxobacterium in the family Polyangiaceae.</title>
        <authorList>
            <person name="Li Y."/>
            <person name="Wang J."/>
        </authorList>
    </citation>
    <scope>NUCLEOTIDE SEQUENCE [LARGE SCALE GENOMIC DNA]</scope>
    <source>
        <strain evidence="7 8">DSM 14734</strain>
    </source>
</reference>
<dbReference type="OrthoDB" id="5503779at2"/>
<evidence type="ECO:0000313" key="8">
    <source>
        <dbReference type="Proteomes" id="UP000440224"/>
    </source>
</evidence>
<feature type="binding site" evidence="5">
    <location>
        <position position="42"/>
    </location>
    <ligand>
        <name>ATP</name>
        <dbReference type="ChEBI" id="CHEBI:30616"/>
    </ligand>
</feature>
<evidence type="ECO:0000256" key="1">
    <source>
        <dbReference type="ARBA" id="ARBA00022679"/>
    </source>
</evidence>
<dbReference type="EMBL" id="WJIE01000009">
    <property type="protein sequence ID" value="MRG95746.1"/>
    <property type="molecule type" value="Genomic_DNA"/>
</dbReference>
<dbReference type="Pfam" id="PF00069">
    <property type="entry name" value="Pkinase"/>
    <property type="match status" value="1"/>
</dbReference>
<keyword evidence="1" id="KW-0808">Transferase</keyword>
<dbReference type="InterPro" id="IPR000719">
    <property type="entry name" value="Prot_kinase_dom"/>
</dbReference>
<dbReference type="PROSITE" id="PS00108">
    <property type="entry name" value="PROTEIN_KINASE_ST"/>
    <property type="match status" value="1"/>
</dbReference>
<dbReference type="PROSITE" id="PS50011">
    <property type="entry name" value="PROTEIN_KINASE_DOM"/>
    <property type="match status" value="1"/>
</dbReference>
<dbReference type="GO" id="GO:0004674">
    <property type="term" value="F:protein serine/threonine kinase activity"/>
    <property type="evidence" value="ECO:0007669"/>
    <property type="project" value="TreeGrafter"/>
</dbReference>
<evidence type="ECO:0000313" key="7">
    <source>
        <dbReference type="EMBL" id="MRG95746.1"/>
    </source>
</evidence>
<dbReference type="InterPro" id="IPR008271">
    <property type="entry name" value="Ser/Thr_kinase_AS"/>
</dbReference>
<keyword evidence="4 5" id="KW-0067">ATP-binding</keyword>
<keyword evidence="2 5" id="KW-0547">Nucleotide-binding</keyword>
<gene>
    <name evidence="7" type="ORF">GF068_28085</name>
</gene>
<evidence type="ECO:0000256" key="4">
    <source>
        <dbReference type="ARBA" id="ARBA00022840"/>
    </source>
</evidence>
<dbReference type="RefSeq" id="WP_153822568.1">
    <property type="nucleotide sequence ID" value="NZ_WJIE01000009.1"/>
</dbReference>
<dbReference type="PROSITE" id="PS00107">
    <property type="entry name" value="PROTEIN_KINASE_ATP"/>
    <property type="match status" value="1"/>
</dbReference>
<dbReference type="CDD" id="cd14014">
    <property type="entry name" value="STKc_PknB_like"/>
    <property type="match status" value="1"/>
</dbReference>
<dbReference type="AlphaFoldDB" id="A0A6N7PXY7"/>
<accession>A0A6N7PXY7</accession>
<evidence type="ECO:0000256" key="2">
    <source>
        <dbReference type="ARBA" id="ARBA00022741"/>
    </source>
</evidence>
<dbReference type="InterPro" id="IPR017441">
    <property type="entry name" value="Protein_kinase_ATP_BS"/>
</dbReference>
<dbReference type="GO" id="GO:0005524">
    <property type="term" value="F:ATP binding"/>
    <property type="evidence" value="ECO:0007669"/>
    <property type="project" value="UniProtKB-UniRule"/>
</dbReference>
<evidence type="ECO:0000256" key="3">
    <source>
        <dbReference type="ARBA" id="ARBA00022777"/>
    </source>
</evidence>
<name>A0A6N7PXY7_9BACT</name>
<sequence>MATRIEGRIGDHYQLSAVLGRGAMGTVYAAKDLRTGKRVALKALHVRGFLDPRDPDVLRFEQEARIAGSLASEHIAQVFDIERDPETEAPFLVMELLRGEDLQSLLDRVGPLSVDVALRIAAQAARGLAAAHAAGVVHRDVKPGNLYLARQHGGEIVVKVLDFGIAKIRRLPVDLSAGAGLTAPQASMTATGQLLGSPLYMSPEQVDGAKGLDARSDVFSLAVTLYAMLAGRPPHADVKSFPMLLTRISTTPMPRIRAAAPWVSPEVEALLDHAAQLDREARFPNAAGLLDAIEPLLPAGAALREELLVGCGGNSGP</sequence>
<dbReference type="SMART" id="SM00220">
    <property type="entry name" value="S_TKc"/>
    <property type="match status" value="1"/>
</dbReference>
<dbReference type="PANTHER" id="PTHR43289:SF6">
    <property type="entry name" value="SERINE_THREONINE-PROTEIN KINASE NEKL-3"/>
    <property type="match status" value="1"/>
</dbReference>
<keyword evidence="3 7" id="KW-0418">Kinase</keyword>
<dbReference type="PANTHER" id="PTHR43289">
    <property type="entry name" value="MITOGEN-ACTIVATED PROTEIN KINASE KINASE KINASE 20-RELATED"/>
    <property type="match status" value="1"/>
</dbReference>
<dbReference type="InterPro" id="IPR011009">
    <property type="entry name" value="Kinase-like_dom_sf"/>
</dbReference>
<protein>
    <submittedName>
        <fullName evidence="7">Protein kinase</fullName>
    </submittedName>
</protein>
<keyword evidence="8" id="KW-1185">Reference proteome</keyword>
<organism evidence="7 8">
    <name type="scientific">Polyangium spumosum</name>
    <dbReference type="NCBI Taxonomy" id="889282"/>
    <lineage>
        <taxon>Bacteria</taxon>
        <taxon>Pseudomonadati</taxon>
        <taxon>Myxococcota</taxon>
        <taxon>Polyangia</taxon>
        <taxon>Polyangiales</taxon>
        <taxon>Polyangiaceae</taxon>
        <taxon>Polyangium</taxon>
    </lineage>
</organism>
<proteinExistence type="predicted"/>